<reference evidence="2" key="2">
    <citation type="journal article" date="2021" name="PeerJ">
        <title>Extensive microbial diversity within the chicken gut microbiome revealed by metagenomics and culture.</title>
        <authorList>
            <person name="Gilroy R."/>
            <person name="Ravi A."/>
            <person name="Getino M."/>
            <person name="Pursley I."/>
            <person name="Horton D.L."/>
            <person name="Alikhan N.F."/>
            <person name="Baker D."/>
            <person name="Gharbi K."/>
            <person name="Hall N."/>
            <person name="Watson M."/>
            <person name="Adriaenssens E.M."/>
            <person name="Foster-Nyarko E."/>
            <person name="Jarju S."/>
            <person name="Secka A."/>
            <person name="Antonio M."/>
            <person name="Oren A."/>
            <person name="Chaudhuri R.R."/>
            <person name="La Ragione R."/>
            <person name="Hildebrand F."/>
            <person name="Pallen M.J."/>
        </authorList>
    </citation>
    <scope>NUCLEOTIDE SEQUENCE</scope>
    <source>
        <strain evidence="2">USAMLcec3-3695</strain>
    </source>
</reference>
<protein>
    <submittedName>
        <fullName evidence="2">Uncharacterized protein</fullName>
    </submittedName>
</protein>
<accession>A0A9D1MC91</accession>
<gene>
    <name evidence="2" type="ORF">IAA61_06900</name>
</gene>
<feature type="transmembrane region" description="Helical" evidence="1">
    <location>
        <begin position="47"/>
        <end position="72"/>
    </location>
</feature>
<dbReference type="EMBL" id="DVNB01000072">
    <property type="protein sequence ID" value="HIU57525.1"/>
    <property type="molecule type" value="Genomic_DNA"/>
</dbReference>
<evidence type="ECO:0000256" key="1">
    <source>
        <dbReference type="SAM" id="Phobius"/>
    </source>
</evidence>
<comment type="caution">
    <text evidence="2">The sequence shown here is derived from an EMBL/GenBank/DDBJ whole genome shotgun (WGS) entry which is preliminary data.</text>
</comment>
<feature type="transmembrane region" description="Helical" evidence="1">
    <location>
        <begin position="14"/>
        <end position="35"/>
    </location>
</feature>
<name>A0A9D1MC91_9FIRM</name>
<keyword evidence="1" id="KW-1133">Transmembrane helix</keyword>
<keyword evidence="1" id="KW-0812">Transmembrane</keyword>
<organism evidence="2 3">
    <name type="scientific">Candidatus Ornithomonoglobus merdipullorum</name>
    <dbReference type="NCBI Taxonomy" id="2840895"/>
    <lineage>
        <taxon>Bacteria</taxon>
        <taxon>Bacillati</taxon>
        <taxon>Bacillota</taxon>
        <taxon>Clostridia</taxon>
        <taxon>Candidatus Ornithomonoglobus</taxon>
    </lineage>
</organism>
<keyword evidence="1" id="KW-0472">Membrane</keyword>
<proteinExistence type="predicted"/>
<sequence length="82" mass="9256">MEHKTGKLEKARSIVWVIFIITLALGLLYMAVGIMRIMNGPATSFPWYSACFYAAVYFGPLLGAELIIYVILSIICRKRGRK</sequence>
<evidence type="ECO:0000313" key="2">
    <source>
        <dbReference type="EMBL" id="HIU57525.1"/>
    </source>
</evidence>
<dbReference type="AlphaFoldDB" id="A0A9D1MC91"/>
<reference evidence="2" key="1">
    <citation type="submission" date="2020-10" db="EMBL/GenBank/DDBJ databases">
        <authorList>
            <person name="Gilroy R."/>
        </authorList>
    </citation>
    <scope>NUCLEOTIDE SEQUENCE</scope>
    <source>
        <strain evidence="2">USAMLcec3-3695</strain>
    </source>
</reference>
<evidence type="ECO:0000313" key="3">
    <source>
        <dbReference type="Proteomes" id="UP000824109"/>
    </source>
</evidence>
<dbReference type="Proteomes" id="UP000824109">
    <property type="component" value="Unassembled WGS sequence"/>
</dbReference>